<keyword evidence="5" id="KW-0229">DNA integration</keyword>
<dbReference type="Gene3D" id="1.10.150.130">
    <property type="match status" value="1"/>
</dbReference>
<dbReference type="GO" id="GO:0003677">
    <property type="term" value="F:DNA binding"/>
    <property type="evidence" value="ECO:0007669"/>
    <property type="project" value="UniProtKB-UniRule"/>
</dbReference>
<evidence type="ECO:0000313" key="14">
    <source>
        <dbReference type="Proteomes" id="UP000094793"/>
    </source>
</evidence>
<dbReference type="Proteomes" id="UP000094793">
    <property type="component" value="Chromosome"/>
</dbReference>
<keyword evidence="8" id="KW-0131">Cell cycle</keyword>
<dbReference type="InterPro" id="IPR013762">
    <property type="entry name" value="Integrase-like_cat_sf"/>
</dbReference>
<sequence length="341" mass="38182">MKHNPITGAPDFFVFARNFLHSYLANVRNCSPATITAYRLSLECFLIFLTTVGGRPRTTITFDDCTRERVKAWIEWMNTTKKYAPRTVTLRLTALRAFLAFSAAEDLTLLAASKAIADVKPPRITVNPVDYLTTDHTSALLSAFDTTTVKSWRNQMMLIILYDTAARVSELTTLTCSDVHLRQPAQVRLKGKGNKTRVVPINTATTDHLGPYLAEFHPDEEDSDRPLFYTHHHGKISKLSTDSVSLILNQAVTIAQQECPTFPGRIHPHMLRKTKAMDLYQEGIPLPIIMRLLGHTNASTTQAFYAFATIDMMRQAITVATPTPTAPQLTDSQLEALYSLK</sequence>
<name>A0A1D7W1J0_BREAU</name>
<evidence type="ECO:0000256" key="7">
    <source>
        <dbReference type="ARBA" id="ARBA00023172"/>
    </source>
</evidence>
<protein>
    <submittedName>
        <fullName evidence="13">Putative integrase/recombinase</fullName>
    </submittedName>
    <submittedName>
        <fullName evidence="12">Tyrosine recombinase XerC</fullName>
    </submittedName>
</protein>
<dbReference type="InterPro" id="IPR050090">
    <property type="entry name" value="Tyrosine_recombinase_XerCD"/>
</dbReference>
<dbReference type="RefSeq" id="WP_069599744.1">
    <property type="nucleotide sequence ID" value="NZ_CP017150.1"/>
</dbReference>
<evidence type="ECO:0000256" key="2">
    <source>
        <dbReference type="ARBA" id="ARBA00022490"/>
    </source>
</evidence>
<evidence type="ECO:0000256" key="9">
    <source>
        <dbReference type="PROSITE-ProRule" id="PRU01248"/>
    </source>
</evidence>
<feature type="domain" description="Core-binding (CB)" evidence="11">
    <location>
        <begin position="10"/>
        <end position="103"/>
    </location>
</feature>
<dbReference type="GO" id="GO:0005737">
    <property type="term" value="C:cytoplasm"/>
    <property type="evidence" value="ECO:0007669"/>
    <property type="project" value="UniProtKB-SubCell"/>
</dbReference>
<dbReference type="KEGG" id="blin:BLSMQ_1143"/>
<evidence type="ECO:0000256" key="6">
    <source>
        <dbReference type="ARBA" id="ARBA00023125"/>
    </source>
</evidence>
<dbReference type="GO" id="GO:0015074">
    <property type="term" value="P:DNA integration"/>
    <property type="evidence" value="ECO:0007669"/>
    <property type="project" value="UniProtKB-KW"/>
</dbReference>
<evidence type="ECO:0000259" key="11">
    <source>
        <dbReference type="PROSITE" id="PS51900"/>
    </source>
</evidence>
<keyword evidence="4" id="KW-0159">Chromosome partition</keyword>
<dbReference type="InterPro" id="IPR002104">
    <property type="entry name" value="Integrase_catalytic"/>
</dbReference>
<dbReference type="GO" id="GO:0006310">
    <property type="term" value="P:DNA recombination"/>
    <property type="evidence" value="ECO:0007669"/>
    <property type="project" value="UniProtKB-KW"/>
</dbReference>
<keyword evidence="3" id="KW-0132">Cell division</keyword>
<feature type="domain" description="Tyr recombinase" evidence="10">
    <location>
        <begin position="127"/>
        <end position="318"/>
    </location>
</feature>
<dbReference type="EMBL" id="CP017150">
    <property type="protein sequence ID" value="AOP52855.1"/>
    <property type="molecule type" value="Genomic_DNA"/>
</dbReference>
<dbReference type="Pfam" id="PF00589">
    <property type="entry name" value="Phage_integrase"/>
    <property type="match status" value="1"/>
</dbReference>
<dbReference type="GO" id="GO:0051301">
    <property type="term" value="P:cell division"/>
    <property type="evidence" value="ECO:0007669"/>
    <property type="project" value="UniProtKB-KW"/>
</dbReference>
<dbReference type="KEGG" id="blin:BLSMQ_1163"/>
<evidence type="ECO:0000256" key="4">
    <source>
        <dbReference type="ARBA" id="ARBA00022829"/>
    </source>
</evidence>
<dbReference type="PANTHER" id="PTHR30349:SF77">
    <property type="entry name" value="TYROSINE RECOMBINASE XERC"/>
    <property type="match status" value="1"/>
</dbReference>
<gene>
    <name evidence="12" type="ORF">BLSMQ_1143</name>
    <name evidence="13" type="ORF">BLSMQ_1163</name>
</gene>
<keyword evidence="2" id="KW-0963">Cytoplasm</keyword>
<dbReference type="SUPFAM" id="SSF56349">
    <property type="entry name" value="DNA breaking-rejoining enzymes"/>
    <property type="match status" value="1"/>
</dbReference>
<dbReference type="PATRIC" id="fig|1703.10.peg.1174"/>
<dbReference type="PROSITE" id="PS51898">
    <property type="entry name" value="TYR_RECOMBINASE"/>
    <property type="match status" value="1"/>
</dbReference>
<reference evidence="13" key="1">
    <citation type="submission" date="2016-09" db="EMBL/GenBank/DDBJ databases">
        <title>Complete Genome Sequence of Brevibacterium aurantiacum SMQ-1335.</title>
        <authorList>
            <person name="de Melo A.G."/>
            <person name="Labrie S.J."/>
            <person name="Dumaresq J."/>
            <person name="Roberts R.J."/>
            <person name="Tremblay D.M."/>
            <person name="Moineau S."/>
        </authorList>
    </citation>
    <scope>NUCLEOTIDE SEQUENCE</scope>
    <source>
        <strain evidence="13">SMQ-1335</strain>
    </source>
</reference>
<keyword evidence="6 9" id="KW-0238">DNA-binding</keyword>
<organism evidence="13 14">
    <name type="scientific">Brevibacterium aurantiacum</name>
    <dbReference type="NCBI Taxonomy" id="273384"/>
    <lineage>
        <taxon>Bacteria</taxon>
        <taxon>Bacillati</taxon>
        <taxon>Actinomycetota</taxon>
        <taxon>Actinomycetes</taxon>
        <taxon>Micrococcales</taxon>
        <taxon>Brevibacteriaceae</taxon>
        <taxon>Brevibacterium</taxon>
    </lineage>
</organism>
<evidence type="ECO:0000256" key="8">
    <source>
        <dbReference type="ARBA" id="ARBA00023306"/>
    </source>
</evidence>
<keyword evidence="7" id="KW-0233">DNA recombination</keyword>
<evidence type="ECO:0000313" key="12">
    <source>
        <dbReference type="EMBL" id="AOP52855.1"/>
    </source>
</evidence>
<evidence type="ECO:0000256" key="5">
    <source>
        <dbReference type="ARBA" id="ARBA00022908"/>
    </source>
</evidence>
<comment type="subcellular location">
    <subcellularLocation>
        <location evidence="1">Cytoplasm</location>
    </subcellularLocation>
</comment>
<dbReference type="AlphaFoldDB" id="A0A1D7W1J0"/>
<evidence type="ECO:0000256" key="1">
    <source>
        <dbReference type="ARBA" id="ARBA00004496"/>
    </source>
</evidence>
<dbReference type="PROSITE" id="PS51900">
    <property type="entry name" value="CB"/>
    <property type="match status" value="1"/>
</dbReference>
<dbReference type="PANTHER" id="PTHR30349">
    <property type="entry name" value="PHAGE INTEGRASE-RELATED"/>
    <property type="match status" value="1"/>
</dbReference>
<dbReference type="GO" id="GO:0007059">
    <property type="term" value="P:chromosome segregation"/>
    <property type="evidence" value="ECO:0007669"/>
    <property type="project" value="UniProtKB-KW"/>
</dbReference>
<accession>A0A1D7W1J0</accession>
<dbReference type="InterPro" id="IPR010998">
    <property type="entry name" value="Integrase_recombinase_N"/>
</dbReference>
<reference evidence="14" key="2">
    <citation type="submission" date="2016-09" db="EMBL/GenBank/DDBJ databases">
        <title>Complete Genome Sequence of Brevibacterium linens SMQ-1335.</title>
        <authorList>
            <person name="de Melo A.G."/>
            <person name="Labrie S.J."/>
            <person name="Dumaresq J."/>
            <person name="Roberts R.J."/>
            <person name="Tremblay D.M."/>
            <person name="Moineau S."/>
        </authorList>
    </citation>
    <scope>NUCLEOTIDE SEQUENCE [LARGE SCALE GENOMIC DNA]</scope>
    <source>
        <strain evidence="14">SMQ-1335</strain>
    </source>
</reference>
<dbReference type="EMBL" id="CP017150">
    <property type="protein sequence ID" value="AOP52875.1"/>
    <property type="molecule type" value="Genomic_DNA"/>
</dbReference>
<dbReference type="Gene3D" id="1.10.443.10">
    <property type="entry name" value="Intergrase catalytic core"/>
    <property type="match status" value="1"/>
</dbReference>
<dbReference type="OrthoDB" id="9801717at2"/>
<evidence type="ECO:0000256" key="3">
    <source>
        <dbReference type="ARBA" id="ARBA00022618"/>
    </source>
</evidence>
<dbReference type="InterPro" id="IPR004107">
    <property type="entry name" value="Integrase_SAM-like_N"/>
</dbReference>
<dbReference type="InterPro" id="IPR044068">
    <property type="entry name" value="CB"/>
</dbReference>
<dbReference type="Pfam" id="PF02899">
    <property type="entry name" value="Phage_int_SAM_1"/>
    <property type="match status" value="1"/>
</dbReference>
<evidence type="ECO:0000259" key="10">
    <source>
        <dbReference type="PROSITE" id="PS51898"/>
    </source>
</evidence>
<evidence type="ECO:0000313" key="13">
    <source>
        <dbReference type="EMBL" id="AOP52875.1"/>
    </source>
</evidence>
<dbReference type="InterPro" id="IPR011010">
    <property type="entry name" value="DNA_brk_join_enz"/>
</dbReference>
<proteinExistence type="predicted"/>